<reference evidence="3" key="1">
    <citation type="submission" date="2021-06" db="EMBL/GenBank/DDBJ databases">
        <authorList>
            <person name="Kallberg Y."/>
            <person name="Tangrot J."/>
            <person name="Rosling A."/>
        </authorList>
    </citation>
    <scope>NUCLEOTIDE SEQUENCE</scope>
    <source>
        <strain evidence="3">BR232B</strain>
    </source>
</reference>
<dbReference type="Proteomes" id="UP000789739">
    <property type="component" value="Unassembled WGS sequence"/>
</dbReference>
<dbReference type="Pfam" id="PF25353">
    <property type="entry name" value="PH_2nd_LRR"/>
    <property type="match status" value="1"/>
</dbReference>
<dbReference type="SMART" id="SM00368">
    <property type="entry name" value="LRR_RI"/>
    <property type="match status" value="3"/>
</dbReference>
<dbReference type="PANTHER" id="PTHR24111:SF0">
    <property type="entry name" value="LEUCINE-RICH REPEAT-CONTAINING PROTEIN"/>
    <property type="match status" value="1"/>
</dbReference>
<comment type="caution">
    <text evidence="3">The sequence shown here is derived from an EMBL/GenBank/DDBJ whole genome shotgun (WGS) entry which is preliminary data.</text>
</comment>
<dbReference type="PROSITE" id="PS50003">
    <property type="entry name" value="PH_DOMAIN"/>
    <property type="match status" value="1"/>
</dbReference>
<proteinExistence type="predicted"/>
<dbReference type="InterPro" id="IPR057334">
    <property type="entry name" value="PH_2nd_LRR"/>
</dbReference>
<dbReference type="InterPro" id="IPR001611">
    <property type="entry name" value="Leu-rich_rpt"/>
</dbReference>
<dbReference type="SUPFAM" id="SSF52047">
    <property type="entry name" value="RNI-like"/>
    <property type="match status" value="2"/>
</dbReference>
<sequence length="876" mass="98568">MNNNHFRDAQYEGRLTYERRGRMKKKRYVVLTTKYLLTFNDPKSAYEASEKWPIVPTTNKHILIQLDCIVCIRVISWNSFRIDFLHQPSNGLRTIFFSTDDARQWIEKLKELNSSNENLGRASANELGERIDSQFKKSLEQRPLYRVLFARSNSIDTKYVEGAQLSLLAIDETCIYFISNGNVSTDGLLIIKKIIFSGFDDTIQLILQFPLEPAYSILISSVCSKLIITDIRQAIATLAPFYAISIDAPIDVQQQEIHPTTALGGNESFKTLLRAYCDALLINFNRIIITTDEWNNDPAGLQITVCSPKNHPYSAKELFAIFRSLRCNTSIIEISFKSVDLSNLEVVDNNIIDVQEDQNGMDSFLNDVTILTSELYHLITTNSFLIKLDLTDCNIKANNVRMGTLAAIGLAINTGKTRLEMLHLGGNVITEPDRVVIEQGIREREQAIKELDISSPLQNKSQADSENHAKMREECVFKMIQVLLEVVPDTLEYLNVSNNELSSNMATALAEFTALRTFKMANMSCTNVFDLTRISSGVLEELELSGTSLTPNNIDVLSSFIRENGSDCLKILSIENCNVNSEEFAKICSAICESQKLDIKLNVGNNPLLTNFDVFIDIFQQNKTPACLSIDFIEWERRRLVGVFDVLKRNTSLKSLSIAKPIFRDASGTVQAMDDTVAQAMSEFLARNTTLEELNISGDGENKYGDKLTIAFEGLPDGGLKENTNLKIIDVSGNGLGKTGIDSFSRAISAHRSLKEISIDDNKIDEDCLDVIIGAIMSNPNITRWPRPSNDLKQLSRDILTRLRDNGFHIARMEAAIQLAVGSTRANERKILNDMRRNHEELQTLEIGIKAKLDELDRKLMDRKASETMFLPENLL</sequence>
<keyword evidence="1" id="KW-0677">Repeat</keyword>
<dbReference type="Pfam" id="PF13516">
    <property type="entry name" value="LRR_6"/>
    <property type="match status" value="1"/>
</dbReference>
<name>A0A9N9GVT8_9GLOM</name>
<dbReference type="InterPro" id="IPR032675">
    <property type="entry name" value="LRR_dom_sf"/>
</dbReference>
<gene>
    <name evidence="3" type="ORF">PBRASI_LOCUS9136</name>
</gene>
<evidence type="ECO:0000313" key="3">
    <source>
        <dbReference type="EMBL" id="CAG8628830.1"/>
    </source>
</evidence>
<dbReference type="EMBL" id="CAJVPI010001855">
    <property type="protein sequence ID" value="CAG8628830.1"/>
    <property type="molecule type" value="Genomic_DNA"/>
</dbReference>
<dbReference type="SMART" id="SM00233">
    <property type="entry name" value="PH"/>
    <property type="match status" value="1"/>
</dbReference>
<keyword evidence="4" id="KW-1185">Reference proteome</keyword>
<protein>
    <submittedName>
        <fullName evidence="3">9314_t:CDS:1</fullName>
    </submittedName>
</protein>
<evidence type="ECO:0000313" key="4">
    <source>
        <dbReference type="Proteomes" id="UP000789739"/>
    </source>
</evidence>
<organism evidence="3 4">
    <name type="scientific">Paraglomus brasilianum</name>
    <dbReference type="NCBI Taxonomy" id="144538"/>
    <lineage>
        <taxon>Eukaryota</taxon>
        <taxon>Fungi</taxon>
        <taxon>Fungi incertae sedis</taxon>
        <taxon>Mucoromycota</taxon>
        <taxon>Glomeromycotina</taxon>
        <taxon>Glomeromycetes</taxon>
        <taxon>Paraglomerales</taxon>
        <taxon>Paraglomeraceae</taxon>
        <taxon>Paraglomus</taxon>
    </lineage>
</organism>
<dbReference type="OrthoDB" id="120976at2759"/>
<dbReference type="SUPFAM" id="SSF50729">
    <property type="entry name" value="PH domain-like"/>
    <property type="match status" value="1"/>
</dbReference>
<dbReference type="PANTHER" id="PTHR24111">
    <property type="entry name" value="LEUCINE-RICH REPEAT-CONTAINING PROTEIN 34"/>
    <property type="match status" value="1"/>
</dbReference>
<dbReference type="AlphaFoldDB" id="A0A9N9GVT8"/>
<evidence type="ECO:0000256" key="1">
    <source>
        <dbReference type="ARBA" id="ARBA00022737"/>
    </source>
</evidence>
<dbReference type="Gene3D" id="3.80.10.10">
    <property type="entry name" value="Ribonuclease Inhibitor"/>
    <property type="match status" value="1"/>
</dbReference>
<evidence type="ECO:0000259" key="2">
    <source>
        <dbReference type="PROSITE" id="PS50003"/>
    </source>
</evidence>
<dbReference type="InterPro" id="IPR001849">
    <property type="entry name" value="PH_domain"/>
</dbReference>
<dbReference type="InterPro" id="IPR052201">
    <property type="entry name" value="LRR-containing_regulator"/>
</dbReference>
<feature type="domain" description="PH" evidence="2">
    <location>
        <begin position="8"/>
        <end position="114"/>
    </location>
</feature>
<accession>A0A9N9GVT8</accession>